<evidence type="ECO:0000313" key="8">
    <source>
        <dbReference type="EMBL" id="QAV17941.1"/>
    </source>
</evidence>
<feature type="transmembrane region" description="Helical" evidence="6">
    <location>
        <begin position="39"/>
        <end position="57"/>
    </location>
</feature>
<proteinExistence type="inferred from homology"/>
<reference evidence="7 10" key="2">
    <citation type="submission" date="2022-05" db="EMBL/GenBank/DDBJ databases">
        <title>Genome Sequencing of Bee-Associated Microbes.</title>
        <authorList>
            <person name="Dunlap C."/>
        </authorList>
    </citation>
    <scope>NUCLEOTIDE SEQUENCE [LARGE SCALE GENOMIC DNA]</scope>
    <source>
        <strain evidence="7 10">NRRL B-23120</strain>
    </source>
</reference>
<feature type="transmembrane region" description="Helical" evidence="6">
    <location>
        <begin position="281"/>
        <end position="302"/>
    </location>
</feature>
<dbReference type="InterPro" id="IPR014227">
    <property type="entry name" value="YtvI-like"/>
</dbReference>
<protein>
    <submittedName>
        <fullName evidence="8">Sporulation integral membrane protein YtvI</fullName>
    </submittedName>
</protein>
<dbReference type="EMBL" id="JAMDMJ010000004">
    <property type="protein sequence ID" value="MCY9595076.1"/>
    <property type="molecule type" value="Genomic_DNA"/>
</dbReference>
<evidence type="ECO:0000256" key="6">
    <source>
        <dbReference type="SAM" id="Phobius"/>
    </source>
</evidence>
<name>A0A410WUE6_9BACL</name>
<dbReference type="InterPro" id="IPR002549">
    <property type="entry name" value="AI-2E-like"/>
</dbReference>
<keyword evidence="4 6" id="KW-1133">Transmembrane helix</keyword>
<dbReference type="Pfam" id="PF01594">
    <property type="entry name" value="AI-2E_transport"/>
    <property type="match status" value="1"/>
</dbReference>
<dbReference type="AlphaFoldDB" id="A0A410WUE6"/>
<keyword evidence="10" id="KW-1185">Reference proteome</keyword>
<keyword evidence="5 6" id="KW-0472">Membrane</keyword>
<feature type="transmembrane region" description="Helical" evidence="6">
    <location>
        <begin position="12"/>
        <end position="33"/>
    </location>
</feature>
<dbReference type="GO" id="GO:0016020">
    <property type="term" value="C:membrane"/>
    <property type="evidence" value="ECO:0007669"/>
    <property type="project" value="UniProtKB-SubCell"/>
</dbReference>
<gene>
    <name evidence="8" type="primary">ytvI</name>
    <name evidence="7" type="ORF">M5X16_04705</name>
    <name evidence="8" type="ORF">PC41400_09790</name>
</gene>
<dbReference type="EMBL" id="CP026520">
    <property type="protein sequence ID" value="QAV17941.1"/>
    <property type="molecule type" value="Genomic_DNA"/>
</dbReference>
<comment type="similarity">
    <text evidence="2">Belongs to the autoinducer-2 exporter (AI-2E) (TC 2.A.86) family.</text>
</comment>
<evidence type="ECO:0000256" key="3">
    <source>
        <dbReference type="ARBA" id="ARBA00022692"/>
    </source>
</evidence>
<dbReference type="OrthoDB" id="9774361at2"/>
<feature type="transmembrane region" description="Helical" evidence="6">
    <location>
        <begin position="163"/>
        <end position="189"/>
    </location>
</feature>
<evidence type="ECO:0000313" key="10">
    <source>
        <dbReference type="Proteomes" id="UP001527202"/>
    </source>
</evidence>
<dbReference type="PANTHER" id="PTHR21716:SF68">
    <property type="entry name" value="TRANSPORT PROTEIN YTVI-RELATED"/>
    <property type="match status" value="1"/>
</dbReference>
<keyword evidence="3 6" id="KW-0812">Transmembrane</keyword>
<evidence type="ECO:0000256" key="5">
    <source>
        <dbReference type="ARBA" id="ARBA00023136"/>
    </source>
</evidence>
<comment type="subcellular location">
    <subcellularLocation>
        <location evidence="1">Membrane</location>
        <topology evidence="1">Multi-pass membrane protein</topology>
    </subcellularLocation>
</comment>
<dbReference type="RefSeq" id="WP_042230909.1">
    <property type="nucleotide sequence ID" value="NZ_CP026520.1"/>
</dbReference>
<dbReference type="GO" id="GO:0055085">
    <property type="term" value="P:transmembrane transport"/>
    <property type="evidence" value="ECO:0007669"/>
    <property type="project" value="TreeGrafter"/>
</dbReference>
<evidence type="ECO:0000313" key="9">
    <source>
        <dbReference type="Proteomes" id="UP000288943"/>
    </source>
</evidence>
<evidence type="ECO:0000256" key="2">
    <source>
        <dbReference type="ARBA" id="ARBA00009773"/>
    </source>
</evidence>
<dbReference type="Proteomes" id="UP000288943">
    <property type="component" value="Chromosome"/>
</dbReference>
<reference evidence="8 9" key="1">
    <citation type="submission" date="2018-01" db="EMBL/GenBank/DDBJ databases">
        <title>The whole genome sequencing and assembly of Paenibacillus chitinolyticus KCCM 41400 strain.</title>
        <authorList>
            <person name="Kim J.-Y."/>
            <person name="Park M.-K."/>
            <person name="Lee Y.-J."/>
            <person name="Yi H."/>
            <person name="Bahn Y.-S."/>
            <person name="Kim J.F."/>
            <person name="Lee D.-W."/>
        </authorList>
    </citation>
    <scope>NUCLEOTIDE SEQUENCE [LARGE SCALE GENOMIC DNA]</scope>
    <source>
        <strain evidence="8 9">KCCM 41400</strain>
    </source>
</reference>
<dbReference type="PANTHER" id="PTHR21716">
    <property type="entry name" value="TRANSMEMBRANE PROTEIN"/>
    <property type="match status" value="1"/>
</dbReference>
<dbReference type="NCBIfam" id="TIGR02872">
    <property type="entry name" value="spore_ytvI"/>
    <property type="match status" value="1"/>
</dbReference>
<feature type="transmembrane region" description="Helical" evidence="6">
    <location>
        <begin position="69"/>
        <end position="89"/>
    </location>
</feature>
<evidence type="ECO:0000256" key="4">
    <source>
        <dbReference type="ARBA" id="ARBA00022989"/>
    </source>
</evidence>
<dbReference type="KEGG" id="pchi:PC41400_09790"/>
<dbReference type="Proteomes" id="UP001527202">
    <property type="component" value="Unassembled WGS sequence"/>
</dbReference>
<sequence length="368" mass="41571">MISFYKRYYKTILDIGLIVLTVFLFMKLFSFIYAIATPIFWAFIIFAMIEPLARFLHRRGLKKMLATTISTLLFVLIILAVFTGAGFLFTSQIDNLVTVLPKYTQMLQEQITKRTIDLQNSIEALPPDVIEKSREIANQMATKATSFATNFLKSLLNFLTSGVMGLVTSFSTFMLNFVAGVILAFFLSLEIDWWKKNAREKTPKTFRKAFDFLRENVIKGIVSYLKSQLILISITFVMVLVSLMILGVNNAFTISLLAAFFDVLPLLGVSTLFVPWIVYHFIAGSTMMGIWLTVVLAVVVLVRQVLEPKITGESLGVSAFTMLSFMIISLSLFGVAGVILSPILIILIKALYDQGYLRKWIRSPEDEY</sequence>
<feature type="transmembrane region" description="Helical" evidence="6">
    <location>
        <begin position="229"/>
        <end position="248"/>
    </location>
</feature>
<evidence type="ECO:0000313" key="7">
    <source>
        <dbReference type="EMBL" id="MCY9595076.1"/>
    </source>
</evidence>
<feature type="transmembrane region" description="Helical" evidence="6">
    <location>
        <begin position="254"/>
        <end position="274"/>
    </location>
</feature>
<feature type="transmembrane region" description="Helical" evidence="6">
    <location>
        <begin position="322"/>
        <end position="352"/>
    </location>
</feature>
<evidence type="ECO:0000256" key="1">
    <source>
        <dbReference type="ARBA" id="ARBA00004141"/>
    </source>
</evidence>
<accession>A0A410WUE6</accession>
<dbReference type="GeneID" id="95375098"/>
<organism evidence="8 9">
    <name type="scientific">Paenibacillus chitinolyticus</name>
    <dbReference type="NCBI Taxonomy" id="79263"/>
    <lineage>
        <taxon>Bacteria</taxon>
        <taxon>Bacillati</taxon>
        <taxon>Bacillota</taxon>
        <taxon>Bacilli</taxon>
        <taxon>Bacillales</taxon>
        <taxon>Paenibacillaceae</taxon>
        <taxon>Paenibacillus</taxon>
    </lineage>
</organism>